<name>A0A9P0HYM3_SPOLI</name>
<evidence type="ECO:0000313" key="3">
    <source>
        <dbReference type="Proteomes" id="UP001153321"/>
    </source>
</evidence>
<reference evidence="2" key="1">
    <citation type="submission" date="2022-02" db="EMBL/GenBank/DDBJ databases">
        <authorList>
            <person name="King R."/>
        </authorList>
    </citation>
    <scope>NUCLEOTIDE SEQUENCE</scope>
</reference>
<protein>
    <submittedName>
        <fullName evidence="2">Uncharacterized protein</fullName>
    </submittedName>
</protein>
<dbReference type="Proteomes" id="UP001153321">
    <property type="component" value="Chromosome 11"/>
</dbReference>
<gene>
    <name evidence="2" type="ORF">SPLIT_LOCUS1241</name>
</gene>
<sequence>MESKLAASFEAMKEILLSRMSAHEEKLEKVTAGNPPPADIAELQSEYCEFKRFVLDTLYSFRMQIELLSQGHDRHETVMRRKVLLVHGVPEAKQEKLPDVITAILHNRMKLTEVGRSNIHVCHRLGQSNRSPRPILVRFFTTEHRHLVWDNKKSLKGSGITISEFLTQMRHRAFTAARKHFGVTNCWSVEGKIIIIAPDKSRHKIEYMSELEVLINKFRRCPSVGDDTVPAGDPGLAAGAGADPLAKTQRRTRNPRRI</sequence>
<feature type="compositionally biased region" description="Basic residues" evidence="1">
    <location>
        <begin position="248"/>
        <end position="258"/>
    </location>
</feature>
<keyword evidence="3" id="KW-1185">Reference proteome</keyword>
<evidence type="ECO:0000313" key="2">
    <source>
        <dbReference type="EMBL" id="CAH1635879.1"/>
    </source>
</evidence>
<feature type="region of interest" description="Disordered" evidence="1">
    <location>
        <begin position="229"/>
        <end position="258"/>
    </location>
</feature>
<feature type="compositionally biased region" description="Low complexity" evidence="1">
    <location>
        <begin position="230"/>
        <end position="246"/>
    </location>
</feature>
<evidence type="ECO:0000256" key="1">
    <source>
        <dbReference type="SAM" id="MobiDB-lite"/>
    </source>
</evidence>
<organism evidence="2 3">
    <name type="scientific">Spodoptera littoralis</name>
    <name type="common">Egyptian cotton leafworm</name>
    <dbReference type="NCBI Taxonomy" id="7109"/>
    <lineage>
        <taxon>Eukaryota</taxon>
        <taxon>Metazoa</taxon>
        <taxon>Ecdysozoa</taxon>
        <taxon>Arthropoda</taxon>
        <taxon>Hexapoda</taxon>
        <taxon>Insecta</taxon>
        <taxon>Pterygota</taxon>
        <taxon>Neoptera</taxon>
        <taxon>Endopterygota</taxon>
        <taxon>Lepidoptera</taxon>
        <taxon>Glossata</taxon>
        <taxon>Ditrysia</taxon>
        <taxon>Noctuoidea</taxon>
        <taxon>Noctuidae</taxon>
        <taxon>Amphipyrinae</taxon>
        <taxon>Spodoptera</taxon>
    </lineage>
</organism>
<dbReference type="EMBL" id="LR824542">
    <property type="protein sequence ID" value="CAH1635879.1"/>
    <property type="molecule type" value="Genomic_DNA"/>
</dbReference>
<dbReference type="Gene3D" id="3.30.70.1820">
    <property type="entry name" value="L1 transposable element, RRM domain"/>
    <property type="match status" value="1"/>
</dbReference>
<dbReference type="AlphaFoldDB" id="A0A9P0HYM3"/>
<proteinExistence type="predicted"/>
<accession>A0A9P0HYM3</accession>